<feature type="domain" description="HTH luxR-type" evidence="7">
    <location>
        <begin position="143"/>
        <end position="208"/>
    </location>
</feature>
<evidence type="ECO:0000256" key="1">
    <source>
        <dbReference type="ARBA" id="ARBA00022553"/>
    </source>
</evidence>
<dbReference type="InterPro" id="IPR001789">
    <property type="entry name" value="Sig_transdc_resp-reg_receiver"/>
</dbReference>
<dbReference type="Gene3D" id="3.40.50.2300">
    <property type="match status" value="1"/>
</dbReference>
<dbReference type="PANTHER" id="PTHR43214:SF3">
    <property type="entry name" value="RESPONSE REGULATOR UVRY"/>
    <property type="match status" value="1"/>
</dbReference>
<dbReference type="SUPFAM" id="SSF52172">
    <property type="entry name" value="CheY-like"/>
    <property type="match status" value="1"/>
</dbReference>
<evidence type="ECO:0000313" key="9">
    <source>
        <dbReference type="EMBL" id="HAW77777.1"/>
    </source>
</evidence>
<dbReference type="GO" id="GO:0000160">
    <property type="term" value="P:phosphorelay signal transduction system"/>
    <property type="evidence" value="ECO:0007669"/>
    <property type="project" value="UniProtKB-KW"/>
</dbReference>
<feature type="domain" description="Response regulatory" evidence="8">
    <location>
        <begin position="3"/>
        <end position="119"/>
    </location>
</feature>
<dbReference type="Proteomes" id="UP000263517">
    <property type="component" value="Unassembled WGS sequence"/>
</dbReference>
<accession>A0A350P910</accession>
<evidence type="ECO:0000256" key="3">
    <source>
        <dbReference type="ARBA" id="ARBA00023015"/>
    </source>
</evidence>
<proteinExistence type="predicted"/>
<comment type="caution">
    <text evidence="9">The sequence shown here is derived from an EMBL/GenBank/DDBJ whole genome shotgun (WGS) entry which is preliminary data.</text>
</comment>
<keyword evidence="5" id="KW-0804">Transcription</keyword>
<dbReference type="PROSITE" id="PS00622">
    <property type="entry name" value="HTH_LUXR_1"/>
    <property type="match status" value="1"/>
</dbReference>
<evidence type="ECO:0000256" key="2">
    <source>
        <dbReference type="ARBA" id="ARBA00023012"/>
    </source>
</evidence>
<dbReference type="Pfam" id="PF00072">
    <property type="entry name" value="Response_reg"/>
    <property type="match status" value="1"/>
</dbReference>
<feature type="modified residue" description="4-aspartylphosphate" evidence="6">
    <location>
        <position position="54"/>
    </location>
</feature>
<dbReference type="PROSITE" id="PS50110">
    <property type="entry name" value="RESPONSE_REGULATORY"/>
    <property type="match status" value="1"/>
</dbReference>
<dbReference type="CDD" id="cd17535">
    <property type="entry name" value="REC_NarL-like"/>
    <property type="match status" value="1"/>
</dbReference>
<dbReference type="InterPro" id="IPR058245">
    <property type="entry name" value="NreC/VraR/RcsB-like_REC"/>
</dbReference>
<name>A0A350P910_9ALTE</name>
<reference evidence="9 10" key="1">
    <citation type="journal article" date="2018" name="Nat. Biotechnol.">
        <title>A standardized bacterial taxonomy based on genome phylogeny substantially revises the tree of life.</title>
        <authorList>
            <person name="Parks D.H."/>
            <person name="Chuvochina M."/>
            <person name="Waite D.W."/>
            <person name="Rinke C."/>
            <person name="Skarshewski A."/>
            <person name="Chaumeil P.A."/>
            <person name="Hugenholtz P."/>
        </authorList>
    </citation>
    <scope>NUCLEOTIDE SEQUENCE [LARGE SCALE GENOMIC DNA]</scope>
    <source>
        <strain evidence="9">UBA11978</strain>
    </source>
</reference>
<dbReference type="InterPro" id="IPR016032">
    <property type="entry name" value="Sig_transdc_resp-reg_C-effctor"/>
</dbReference>
<keyword evidence="3" id="KW-0805">Transcription regulation</keyword>
<evidence type="ECO:0000256" key="5">
    <source>
        <dbReference type="ARBA" id="ARBA00023163"/>
    </source>
</evidence>
<dbReference type="SUPFAM" id="SSF46894">
    <property type="entry name" value="C-terminal effector domain of the bipartite response regulators"/>
    <property type="match status" value="1"/>
</dbReference>
<dbReference type="SMART" id="SM00421">
    <property type="entry name" value="HTH_LUXR"/>
    <property type="match status" value="1"/>
</dbReference>
<dbReference type="AlphaFoldDB" id="A0A350P910"/>
<keyword evidence="1 6" id="KW-0597">Phosphoprotein</keyword>
<dbReference type="GO" id="GO:0003677">
    <property type="term" value="F:DNA binding"/>
    <property type="evidence" value="ECO:0007669"/>
    <property type="project" value="UniProtKB-KW"/>
</dbReference>
<dbReference type="PANTHER" id="PTHR43214">
    <property type="entry name" value="TWO-COMPONENT RESPONSE REGULATOR"/>
    <property type="match status" value="1"/>
</dbReference>
<evidence type="ECO:0000259" key="8">
    <source>
        <dbReference type="PROSITE" id="PS50110"/>
    </source>
</evidence>
<dbReference type="InterPro" id="IPR000792">
    <property type="entry name" value="Tscrpt_reg_LuxR_C"/>
</dbReference>
<organism evidence="9 10">
    <name type="scientific">Alteromonas australica</name>
    <dbReference type="NCBI Taxonomy" id="589873"/>
    <lineage>
        <taxon>Bacteria</taxon>
        <taxon>Pseudomonadati</taxon>
        <taxon>Pseudomonadota</taxon>
        <taxon>Gammaproteobacteria</taxon>
        <taxon>Alteromonadales</taxon>
        <taxon>Alteromonadaceae</taxon>
        <taxon>Alteromonas/Salinimonas group</taxon>
        <taxon>Alteromonas</taxon>
    </lineage>
</organism>
<dbReference type="PROSITE" id="PS50043">
    <property type="entry name" value="HTH_LUXR_2"/>
    <property type="match status" value="1"/>
</dbReference>
<dbReference type="InterPro" id="IPR011006">
    <property type="entry name" value="CheY-like_superfamily"/>
</dbReference>
<dbReference type="GO" id="GO:0006355">
    <property type="term" value="P:regulation of DNA-templated transcription"/>
    <property type="evidence" value="ECO:0007669"/>
    <property type="project" value="InterPro"/>
</dbReference>
<dbReference type="InterPro" id="IPR039420">
    <property type="entry name" value="WalR-like"/>
</dbReference>
<evidence type="ECO:0000256" key="6">
    <source>
        <dbReference type="PROSITE-ProRule" id="PRU00169"/>
    </source>
</evidence>
<evidence type="ECO:0000313" key="10">
    <source>
        <dbReference type="Proteomes" id="UP000263517"/>
    </source>
</evidence>
<evidence type="ECO:0000259" key="7">
    <source>
        <dbReference type="PROSITE" id="PS50043"/>
    </source>
</evidence>
<dbReference type="Pfam" id="PF00196">
    <property type="entry name" value="GerE"/>
    <property type="match status" value="1"/>
</dbReference>
<gene>
    <name evidence="9" type="primary">sirA</name>
    <name evidence="9" type="synonym">uvrY</name>
    <name evidence="9" type="ORF">DCW74_18840</name>
</gene>
<keyword evidence="2" id="KW-0902">Two-component regulatory system</keyword>
<evidence type="ECO:0000256" key="4">
    <source>
        <dbReference type="ARBA" id="ARBA00023125"/>
    </source>
</evidence>
<sequence length="218" mass="24075">MITILIADEHELVRTGIKRILSFETDFEVVAVAASGEQVVSCCQKLNPDVVLLDVSVQGIGAIETAKRLIRRFPGTKIVFISDSGQLALVSQLLDIGVHGVITKDVTIDIMVESVRRVTAGVRYLPQDVAQRLALSRYNSSVSETPFQALSERELNIALLLSKGTKSADIAKELSITAKTVNTYRYRMFEKLGIKTDVELVHLALFYKLIKVNQKLCA</sequence>
<protein>
    <submittedName>
        <fullName evidence="9">Two-component system response regulator UvrY</fullName>
    </submittedName>
</protein>
<dbReference type="EMBL" id="DNAN01000658">
    <property type="protein sequence ID" value="HAW77777.1"/>
    <property type="molecule type" value="Genomic_DNA"/>
</dbReference>
<dbReference type="PRINTS" id="PR00038">
    <property type="entry name" value="HTHLUXR"/>
</dbReference>
<dbReference type="CDD" id="cd06170">
    <property type="entry name" value="LuxR_C_like"/>
    <property type="match status" value="1"/>
</dbReference>
<dbReference type="SMART" id="SM00448">
    <property type="entry name" value="REC"/>
    <property type="match status" value="1"/>
</dbReference>
<keyword evidence="4" id="KW-0238">DNA-binding</keyword>